<sequence length="354" mass="37524">MHKLLTTAAVTALCLSAPMESAADEIDVTIVAGHPPIFIWVKNLTETFIPTVDAELAKTGNHSIDWNEAYGGALAKVGGESDAVGTGLAEIAYNPTLFNPSLYPMQNIAYVAPFNSKNPRLTTEIVERLQDQIPAMKAAWEEQNQVYLGGGFAIDSYQIFTTFPISTLADLEGRKICAPGPAVNWVKGTGAVPVSSSLTEYYNSIQTGVCDGAINFATAAAPGGLAEVAPNMTIVDFGAPYAAALSANLDWYEGLPEEVQAALHAGAAAYSDAVFADQDALINAAYEKIRADGGTVSELSAEERAAWVNALPNVPKEWAAEQDAKGLPGSEVLAGFMQALRDAGQEPPRDWDRE</sequence>
<evidence type="ECO:0000256" key="2">
    <source>
        <dbReference type="ARBA" id="ARBA00022729"/>
    </source>
</evidence>
<dbReference type="CDD" id="cd13666">
    <property type="entry name" value="PBP2_TRAP_DctP_like_1"/>
    <property type="match status" value="1"/>
</dbReference>
<feature type="chain" id="PRO_5013291086" evidence="4">
    <location>
        <begin position="23"/>
        <end position="354"/>
    </location>
</feature>
<organism evidence="5 6">
    <name type="scientific">Marivita hallyeonensis</name>
    <dbReference type="NCBI Taxonomy" id="996342"/>
    <lineage>
        <taxon>Bacteria</taxon>
        <taxon>Pseudomonadati</taxon>
        <taxon>Pseudomonadota</taxon>
        <taxon>Alphaproteobacteria</taxon>
        <taxon>Rhodobacterales</taxon>
        <taxon>Roseobacteraceae</taxon>
        <taxon>Marivita</taxon>
    </lineage>
</organism>
<evidence type="ECO:0000256" key="1">
    <source>
        <dbReference type="ARBA" id="ARBA00004418"/>
    </source>
</evidence>
<accession>A0A1M5SBZ7</accession>
<dbReference type="NCBIfam" id="NF037995">
    <property type="entry name" value="TRAP_S1"/>
    <property type="match status" value="1"/>
</dbReference>
<dbReference type="Gene3D" id="3.40.190.170">
    <property type="entry name" value="Bacterial extracellular solute-binding protein, family 7"/>
    <property type="match status" value="1"/>
</dbReference>
<dbReference type="OrthoDB" id="6114763at2"/>
<dbReference type="Proteomes" id="UP000184221">
    <property type="component" value="Unassembled WGS sequence"/>
</dbReference>
<protein>
    <submittedName>
        <fullName evidence="5">TRAP-type C4-dicarboxylate transport system, substrate-binding protein</fullName>
    </submittedName>
</protein>
<keyword evidence="2 4" id="KW-0732">Signal</keyword>
<evidence type="ECO:0000313" key="5">
    <source>
        <dbReference type="EMBL" id="SHH36142.1"/>
    </source>
</evidence>
<reference evidence="5 6" key="1">
    <citation type="submission" date="2016-11" db="EMBL/GenBank/DDBJ databases">
        <authorList>
            <person name="Jaros S."/>
            <person name="Januszkiewicz K."/>
            <person name="Wedrychowicz H."/>
        </authorList>
    </citation>
    <scope>NUCLEOTIDE SEQUENCE [LARGE SCALE GENOMIC DNA]</scope>
    <source>
        <strain evidence="5 6">DSM 29431</strain>
    </source>
</reference>
<keyword evidence="3" id="KW-0574">Periplasm</keyword>
<dbReference type="PANTHER" id="PTHR33376">
    <property type="match status" value="1"/>
</dbReference>
<evidence type="ECO:0000256" key="4">
    <source>
        <dbReference type="SAM" id="SignalP"/>
    </source>
</evidence>
<evidence type="ECO:0000256" key="3">
    <source>
        <dbReference type="ARBA" id="ARBA00022764"/>
    </source>
</evidence>
<name>A0A1M5SBZ7_9RHOB</name>
<dbReference type="STRING" id="996342.SAMN05443551_2085"/>
<dbReference type="GO" id="GO:0042597">
    <property type="term" value="C:periplasmic space"/>
    <property type="evidence" value="ECO:0007669"/>
    <property type="project" value="UniProtKB-SubCell"/>
</dbReference>
<dbReference type="Pfam" id="PF03480">
    <property type="entry name" value="DctP"/>
    <property type="match status" value="1"/>
</dbReference>
<dbReference type="GO" id="GO:0055085">
    <property type="term" value="P:transmembrane transport"/>
    <property type="evidence" value="ECO:0007669"/>
    <property type="project" value="InterPro"/>
</dbReference>
<feature type="signal peptide" evidence="4">
    <location>
        <begin position="1"/>
        <end position="22"/>
    </location>
</feature>
<gene>
    <name evidence="5" type="ORF">SAMN05443551_2085</name>
</gene>
<comment type="subcellular location">
    <subcellularLocation>
        <location evidence="1">Periplasm</location>
    </subcellularLocation>
</comment>
<dbReference type="EMBL" id="FQXC01000002">
    <property type="protein sequence ID" value="SHH36142.1"/>
    <property type="molecule type" value="Genomic_DNA"/>
</dbReference>
<keyword evidence="6" id="KW-1185">Reference proteome</keyword>
<dbReference type="RefSeq" id="WP_072777387.1">
    <property type="nucleotide sequence ID" value="NZ_FQXC01000002.1"/>
</dbReference>
<evidence type="ECO:0000313" key="6">
    <source>
        <dbReference type="Proteomes" id="UP000184221"/>
    </source>
</evidence>
<dbReference type="InterPro" id="IPR038404">
    <property type="entry name" value="TRAP_DctP_sf"/>
</dbReference>
<dbReference type="PANTHER" id="PTHR33376:SF15">
    <property type="entry name" value="BLL6794 PROTEIN"/>
    <property type="match status" value="1"/>
</dbReference>
<proteinExistence type="predicted"/>
<dbReference type="InterPro" id="IPR018389">
    <property type="entry name" value="DctP_fam"/>
</dbReference>
<dbReference type="AlphaFoldDB" id="A0A1M5SBZ7"/>